<dbReference type="InterPro" id="IPR011650">
    <property type="entry name" value="Peptidase_M20_dimer"/>
</dbReference>
<gene>
    <name evidence="7" type="ORF">EH165_07270</name>
</gene>
<keyword evidence="4 7" id="KW-0378">Hydrolase</keyword>
<dbReference type="InterPro" id="IPR001261">
    <property type="entry name" value="ArgE/DapE_CS"/>
</dbReference>
<dbReference type="InterPro" id="IPR050072">
    <property type="entry name" value="Peptidase_M20A"/>
</dbReference>
<reference evidence="7 8" key="2">
    <citation type="submission" date="2018-12" db="EMBL/GenBank/DDBJ databases">
        <title>Nakamurella antarcticus sp. nov., isolated from Antarctica South Shetland Islands soil.</title>
        <authorList>
            <person name="Peng F."/>
        </authorList>
    </citation>
    <scope>NUCLEOTIDE SEQUENCE [LARGE SCALE GENOMIC DNA]</scope>
    <source>
        <strain evidence="7 8">S14-144</strain>
    </source>
</reference>
<accession>A0A3G8ZKY5</accession>
<reference evidence="7 8" key="1">
    <citation type="submission" date="2018-11" db="EMBL/GenBank/DDBJ databases">
        <authorList>
            <person name="Da X."/>
        </authorList>
    </citation>
    <scope>NUCLEOTIDE SEQUENCE [LARGE SCALE GENOMIC DNA]</scope>
    <source>
        <strain evidence="7 8">S14-144</strain>
    </source>
</reference>
<dbReference type="Gene3D" id="1.10.150.900">
    <property type="match status" value="1"/>
</dbReference>
<proteinExistence type="inferred from homology"/>
<dbReference type="KEGG" id="nak:EH165_07270"/>
<dbReference type="EMBL" id="CP034170">
    <property type="protein sequence ID" value="AZI57972.1"/>
    <property type="molecule type" value="Genomic_DNA"/>
</dbReference>
<dbReference type="SUPFAM" id="SSF53187">
    <property type="entry name" value="Zn-dependent exopeptidases"/>
    <property type="match status" value="1"/>
</dbReference>
<evidence type="ECO:0000256" key="5">
    <source>
        <dbReference type="ARBA" id="ARBA00022833"/>
    </source>
</evidence>
<dbReference type="OrthoDB" id="7055905at2"/>
<dbReference type="PANTHER" id="PTHR43808:SF8">
    <property type="entry name" value="PEPTIDASE M20 DIMERISATION DOMAIN-CONTAINING PROTEIN"/>
    <property type="match status" value="1"/>
</dbReference>
<comment type="cofactor">
    <cofactor evidence="1">
        <name>Zn(2+)</name>
        <dbReference type="ChEBI" id="CHEBI:29105"/>
    </cofactor>
</comment>
<dbReference type="Gene3D" id="3.40.630.10">
    <property type="entry name" value="Zn peptidases"/>
    <property type="match status" value="1"/>
</dbReference>
<dbReference type="InterPro" id="IPR002933">
    <property type="entry name" value="Peptidase_M20"/>
</dbReference>
<keyword evidence="3" id="KW-0479">Metal-binding</keyword>
<dbReference type="RefSeq" id="WP_124798878.1">
    <property type="nucleotide sequence ID" value="NZ_CP034170.1"/>
</dbReference>
<dbReference type="PROSITE" id="PS00758">
    <property type="entry name" value="ARGE_DAPE_CPG2_1"/>
    <property type="match status" value="1"/>
</dbReference>
<evidence type="ECO:0000256" key="1">
    <source>
        <dbReference type="ARBA" id="ARBA00001947"/>
    </source>
</evidence>
<name>A0A3G8ZKY5_9ACTN</name>
<protein>
    <submittedName>
        <fullName evidence="7">M20/M25/M40 family metallo-hydrolase</fullName>
    </submittedName>
</protein>
<dbReference type="Gene3D" id="3.30.70.360">
    <property type="match status" value="1"/>
</dbReference>
<dbReference type="Pfam" id="PF01546">
    <property type="entry name" value="Peptidase_M20"/>
    <property type="match status" value="1"/>
</dbReference>
<feature type="domain" description="Peptidase M20 dimerisation" evidence="6">
    <location>
        <begin position="205"/>
        <end position="328"/>
    </location>
</feature>
<dbReference type="PANTHER" id="PTHR43808">
    <property type="entry name" value="ACETYLORNITHINE DEACETYLASE"/>
    <property type="match status" value="1"/>
</dbReference>
<dbReference type="GO" id="GO:0046872">
    <property type="term" value="F:metal ion binding"/>
    <property type="evidence" value="ECO:0007669"/>
    <property type="project" value="UniProtKB-KW"/>
</dbReference>
<dbReference type="AlphaFoldDB" id="A0A3G8ZKY5"/>
<evidence type="ECO:0000313" key="8">
    <source>
        <dbReference type="Proteomes" id="UP000268084"/>
    </source>
</evidence>
<dbReference type="Proteomes" id="UP000268084">
    <property type="component" value="Chromosome"/>
</dbReference>
<dbReference type="FunFam" id="1.10.150.900:FF:000002">
    <property type="entry name" value="M20/M25/M40 family peptidase"/>
    <property type="match status" value="1"/>
</dbReference>
<evidence type="ECO:0000256" key="2">
    <source>
        <dbReference type="ARBA" id="ARBA00006247"/>
    </source>
</evidence>
<comment type="similarity">
    <text evidence="2">Belongs to the peptidase M20A family.</text>
</comment>
<evidence type="ECO:0000256" key="3">
    <source>
        <dbReference type="ARBA" id="ARBA00022723"/>
    </source>
</evidence>
<evidence type="ECO:0000313" key="7">
    <source>
        <dbReference type="EMBL" id="AZI57972.1"/>
    </source>
</evidence>
<dbReference type="CDD" id="cd05675">
    <property type="entry name" value="M20_yscS_like"/>
    <property type="match status" value="1"/>
</dbReference>
<sequence length="443" mass="47235">MTHATESRIPSDAENEVVQLCSELIQIESVNTGDLATIGDGEALAAKYIQAKLDEVGYETTYLESIPGRGNVICRLKGADPSRGALLIHGHVDVVPANAAEWTVDPFSGAIQDGYVWGRGAVDMKDMVAMTLAVALDFKRRGVVPPRDLIFAFMSDEEAGGYYGAIWLVENHPELFAGATEAISEVGGFSISLDETRRAYLIAAAEKGVAWATLKASGTAGHGSMTNSDNAVTRIAAAVTALGSYEFPIVRTATVDAFLAAMTRLTGVEFPDDDLEGSVSKLGGIARIVNSTLRNTANPTMLNAGYKMNVIPSTAQACVDCRVLPGTEDSFRKLVSEIVGPDVQIEWVWNPPLEVPFEGALVEAMKAALLSEDADGTAIPYMLSGGTDNKIFATLGIQGYGFSPLRLPSDLDFSALFHGVDERVPVDALTFGTRVLDTFLRTC</sequence>
<evidence type="ECO:0000259" key="6">
    <source>
        <dbReference type="Pfam" id="PF07687"/>
    </source>
</evidence>
<evidence type="ECO:0000256" key="4">
    <source>
        <dbReference type="ARBA" id="ARBA00022801"/>
    </source>
</evidence>
<keyword evidence="8" id="KW-1185">Reference proteome</keyword>
<dbReference type="NCBIfam" id="NF005913">
    <property type="entry name" value="PRK07906.1"/>
    <property type="match status" value="1"/>
</dbReference>
<dbReference type="InterPro" id="IPR036264">
    <property type="entry name" value="Bact_exopeptidase_dim_dom"/>
</dbReference>
<dbReference type="Pfam" id="PF07687">
    <property type="entry name" value="M20_dimer"/>
    <property type="match status" value="1"/>
</dbReference>
<keyword evidence="5" id="KW-0862">Zinc</keyword>
<organism evidence="7 8">
    <name type="scientific">Nakamurella antarctica</name>
    <dbReference type="NCBI Taxonomy" id="1902245"/>
    <lineage>
        <taxon>Bacteria</taxon>
        <taxon>Bacillati</taxon>
        <taxon>Actinomycetota</taxon>
        <taxon>Actinomycetes</taxon>
        <taxon>Nakamurellales</taxon>
        <taxon>Nakamurellaceae</taxon>
        <taxon>Nakamurella</taxon>
    </lineage>
</organism>
<dbReference type="SUPFAM" id="SSF55031">
    <property type="entry name" value="Bacterial exopeptidase dimerisation domain"/>
    <property type="match status" value="1"/>
</dbReference>
<dbReference type="GO" id="GO:0016787">
    <property type="term" value="F:hydrolase activity"/>
    <property type="evidence" value="ECO:0007669"/>
    <property type="project" value="UniProtKB-KW"/>
</dbReference>